<dbReference type="EMBL" id="CP107716">
    <property type="protein sequence ID" value="UYQ70997.1"/>
    <property type="molecule type" value="Genomic_DNA"/>
</dbReference>
<dbReference type="RefSeq" id="WP_264224661.1">
    <property type="nucleotide sequence ID" value="NZ_CP107716.1"/>
</dbReference>
<protein>
    <submittedName>
        <fullName evidence="1">Uncharacterized protein</fullName>
    </submittedName>
</protein>
<reference evidence="1" key="1">
    <citation type="submission" date="2022-10" db="EMBL/GenBank/DDBJ databases">
        <title>YIM 151497 complete genome.</title>
        <authorList>
            <person name="Chen X."/>
        </authorList>
    </citation>
    <scope>NUCLEOTIDE SEQUENCE</scope>
    <source>
        <strain evidence="1">YIM 151497</strain>
    </source>
</reference>
<dbReference type="Proteomes" id="UP001163882">
    <property type="component" value="Chromosome"/>
</dbReference>
<sequence>MSETKISVVPFETNHKPNADGDVASLVRRLIAVEDRIDAENKMKALVFAEARIAGVDIGALKSVVRICRYLPQSKADGMSDLSDTVKQYLDVVTGKPRGGV</sequence>
<evidence type="ECO:0000313" key="2">
    <source>
        <dbReference type="Proteomes" id="UP001163882"/>
    </source>
</evidence>
<name>A0ABY6IK70_9HYPH</name>
<evidence type="ECO:0000313" key="1">
    <source>
        <dbReference type="EMBL" id="UYQ70997.1"/>
    </source>
</evidence>
<keyword evidence="2" id="KW-1185">Reference proteome</keyword>
<organism evidence="1 2">
    <name type="scientific">Pelagibacterium flavum</name>
    <dbReference type="NCBI Taxonomy" id="2984530"/>
    <lineage>
        <taxon>Bacteria</taxon>
        <taxon>Pseudomonadati</taxon>
        <taxon>Pseudomonadota</taxon>
        <taxon>Alphaproteobacteria</taxon>
        <taxon>Hyphomicrobiales</taxon>
        <taxon>Devosiaceae</taxon>
        <taxon>Pelagibacterium</taxon>
    </lineage>
</organism>
<gene>
    <name evidence="1" type="ORF">OF122_13105</name>
</gene>
<accession>A0ABY6IK70</accession>
<proteinExistence type="predicted"/>